<keyword evidence="2" id="KW-1185">Reference proteome</keyword>
<accession>A0ABP1IKX4</accession>
<evidence type="ECO:0000313" key="2">
    <source>
        <dbReference type="Proteomes" id="UP001642409"/>
    </source>
</evidence>
<protein>
    <submittedName>
        <fullName evidence="1">Hypothetical_protein</fullName>
    </submittedName>
</protein>
<comment type="caution">
    <text evidence="1">The sequence shown here is derived from an EMBL/GenBank/DDBJ whole genome shotgun (WGS) entry which is preliminary data.</text>
</comment>
<name>A0ABP1IKX4_9EUKA</name>
<evidence type="ECO:0000313" key="1">
    <source>
        <dbReference type="EMBL" id="CAL6018421.1"/>
    </source>
</evidence>
<proteinExistence type="predicted"/>
<sequence length="223" mass="24761">MSEPWPVIVLRPTPHRFMSWMQTFCSTKVLDAMQPMEASTMSSNFLANPVIFVCTTENFSMMPGMTHTIPPMFSPYIRSSTLQLFSSILLFDTKTNPEILRASPININTEPVALRLHDQHTRAALQACTANLTLNTQYSSCKSSLPNADSAQTASFCTLDSINTFAAFTVFMKIWLTRLLKTKSFLSFRLVRYAAELQKAASKSPVSTTPSQVMTFGACSSVS</sequence>
<organism evidence="1 2">
    <name type="scientific">Hexamita inflata</name>
    <dbReference type="NCBI Taxonomy" id="28002"/>
    <lineage>
        <taxon>Eukaryota</taxon>
        <taxon>Metamonada</taxon>
        <taxon>Diplomonadida</taxon>
        <taxon>Hexamitidae</taxon>
        <taxon>Hexamitinae</taxon>
        <taxon>Hexamita</taxon>
    </lineage>
</organism>
<reference evidence="1 2" key="1">
    <citation type="submission" date="2024-07" db="EMBL/GenBank/DDBJ databases">
        <authorList>
            <person name="Akdeniz Z."/>
        </authorList>
    </citation>
    <scope>NUCLEOTIDE SEQUENCE [LARGE SCALE GENOMIC DNA]</scope>
</reference>
<dbReference type="Proteomes" id="UP001642409">
    <property type="component" value="Unassembled WGS sequence"/>
</dbReference>
<gene>
    <name evidence="1" type="ORF">HINF_LOCUS26462</name>
</gene>
<dbReference type="EMBL" id="CAXDID020000080">
    <property type="protein sequence ID" value="CAL6018421.1"/>
    <property type="molecule type" value="Genomic_DNA"/>
</dbReference>